<dbReference type="AlphaFoldDB" id="A0A0F9KJI0"/>
<organism evidence="1">
    <name type="scientific">marine sediment metagenome</name>
    <dbReference type="NCBI Taxonomy" id="412755"/>
    <lineage>
        <taxon>unclassified sequences</taxon>
        <taxon>metagenomes</taxon>
        <taxon>ecological metagenomes</taxon>
    </lineage>
</organism>
<comment type="caution">
    <text evidence="1">The sequence shown here is derived from an EMBL/GenBank/DDBJ whole genome shotgun (WGS) entry which is preliminary data.</text>
</comment>
<reference evidence="1" key="1">
    <citation type="journal article" date="2015" name="Nature">
        <title>Complex archaea that bridge the gap between prokaryotes and eukaryotes.</title>
        <authorList>
            <person name="Spang A."/>
            <person name="Saw J.H."/>
            <person name="Jorgensen S.L."/>
            <person name="Zaremba-Niedzwiedzka K."/>
            <person name="Martijn J."/>
            <person name="Lind A.E."/>
            <person name="van Eijk R."/>
            <person name="Schleper C."/>
            <person name="Guy L."/>
            <person name="Ettema T.J."/>
        </authorList>
    </citation>
    <scope>NUCLEOTIDE SEQUENCE</scope>
</reference>
<protein>
    <submittedName>
        <fullName evidence="1">Uncharacterized protein</fullName>
    </submittedName>
</protein>
<dbReference type="EMBL" id="LAZR01009069">
    <property type="protein sequence ID" value="KKM74876.1"/>
    <property type="molecule type" value="Genomic_DNA"/>
</dbReference>
<name>A0A0F9KJI0_9ZZZZ</name>
<gene>
    <name evidence="1" type="ORF">LCGC14_1395940</name>
</gene>
<accession>A0A0F9KJI0</accession>
<evidence type="ECO:0000313" key="1">
    <source>
        <dbReference type="EMBL" id="KKM74876.1"/>
    </source>
</evidence>
<proteinExistence type="predicted"/>
<sequence length="136" mass="15664">MSVTHILTAADYAAYEKAVDRFFTDEKVENLSTGHLYCPDCGSADDQEHIDKFLESEKCPDCETSRNCWDEPSFSWTRCDCCDRDLGGDRYHATGYNRQADQIQEYSICVDCMYYAEYGRLDDQAMLDIEDNERGS</sequence>